<dbReference type="InterPro" id="IPR010037">
    <property type="entry name" value="FkbH_domain"/>
</dbReference>
<sequence length="633" mass="68696">MQLDAVAQTKAARTNPLAELRALKRAGVGEAAGRIRELLTELEDALDLDAAGALLSGEAERAALAAAEGFRTQRIALLGSSTLDTVPNLLTALLARAGVAPTIRSAGFNQWRFEIMAGAPNLKDLAPRLVACLLDDQAVFEEIADPLDLAAVEARCKAFPAELGRWIDACRAALGGRVILCTIPLSPLRRERIVDYRGKARLAAAWERMNAGILALAEEQPGTVVLAADALAAHATSIFAPDRMRHIAGHAFTPDFLRAYAAELARVARADLGLAKKCLVLDLDNTLWGGVVGDDGVAGLRLGGAYPGSAYRELQIVARDLVAQGVMLTICSKNDEAIAREAIETHPEMALRPEHFVAMTADWSPKPDNIRRQAEKLNIGIDAMVFVDDNPVERGAMRALAPQVTTVELPADPASYATVLLSRGDFNLLELTDEDRERVSMYRAQSAREELAAESASLEDYLVGLDSQLAVEPLDRLNAGRIAQLFAKTNQFNLTGRRFGDAEIETLRADGVRFFGARLSDRFGDNGLIAALALGAAPDGAWTIENFVLSCRVFSRNVEGALVTLVLRAARERNAPAVDGSFVETAKNKKFADFYRNLGFVETDGRFRHDLEQFPEWPRWIRVVGGEEAFHAR</sequence>
<reference evidence="2" key="1">
    <citation type="submission" date="2017-10" db="EMBL/GenBank/DDBJ databases">
        <title>Completed PacBio SMRT sequence of Methylosinus trichosporium OB3b reveals presence of a third large plasmid.</title>
        <authorList>
            <person name="Charles T.C."/>
            <person name="Lynch M.D.J."/>
            <person name="Heil J.R."/>
            <person name="Cheng J."/>
        </authorList>
    </citation>
    <scope>NUCLEOTIDE SEQUENCE [LARGE SCALE GENOMIC DNA]</scope>
    <source>
        <strain evidence="2">OB3b</strain>
        <plasmid evidence="2">pob3b3</plasmid>
    </source>
</reference>
<dbReference type="AlphaFoldDB" id="A0A2D2D7N3"/>
<keyword evidence="1" id="KW-0614">Plasmid</keyword>
<dbReference type="KEGG" id="mtw:CQW49_23745"/>
<dbReference type="RefSeq" id="WP_003614811.1">
    <property type="nucleotide sequence ID" value="NZ_ADVE02000003.1"/>
</dbReference>
<dbReference type="InterPro" id="IPR016181">
    <property type="entry name" value="Acyl_CoA_acyltransferase"/>
</dbReference>
<organism evidence="1 2">
    <name type="scientific">Methylosinus trichosporium (strain ATCC 35070 / NCIMB 11131 / UNIQEM 75 / OB3b)</name>
    <dbReference type="NCBI Taxonomy" id="595536"/>
    <lineage>
        <taxon>Bacteria</taxon>
        <taxon>Pseudomonadati</taxon>
        <taxon>Pseudomonadota</taxon>
        <taxon>Alphaproteobacteria</taxon>
        <taxon>Hyphomicrobiales</taxon>
        <taxon>Methylocystaceae</taxon>
        <taxon>Methylosinus</taxon>
    </lineage>
</organism>
<dbReference type="SUPFAM" id="SSF56784">
    <property type="entry name" value="HAD-like"/>
    <property type="match status" value="1"/>
</dbReference>
<dbReference type="InterPro" id="IPR010033">
    <property type="entry name" value="HAD_SF_ppase_IIIC"/>
</dbReference>
<name>A0A2D2D7N3_METT3</name>
<dbReference type="STRING" id="595536.GCA_000178815_00084"/>
<dbReference type="EMBL" id="CP023740">
    <property type="protein sequence ID" value="ATQ70962.1"/>
    <property type="molecule type" value="Genomic_DNA"/>
</dbReference>
<evidence type="ECO:0000313" key="1">
    <source>
        <dbReference type="EMBL" id="ATQ70962.1"/>
    </source>
</evidence>
<dbReference type="InterPro" id="IPR023214">
    <property type="entry name" value="HAD_sf"/>
</dbReference>
<dbReference type="Gene3D" id="3.40.50.1000">
    <property type="entry name" value="HAD superfamily/HAD-like"/>
    <property type="match status" value="1"/>
</dbReference>
<keyword evidence="2" id="KW-1185">Reference proteome</keyword>
<gene>
    <name evidence="1" type="ORF">CQW49_23745</name>
</gene>
<dbReference type="Gene3D" id="3.40.50.1110">
    <property type="entry name" value="SGNH hydrolase"/>
    <property type="match status" value="1"/>
</dbReference>
<proteinExistence type="predicted"/>
<dbReference type="GO" id="GO:0016788">
    <property type="term" value="F:hydrolase activity, acting on ester bonds"/>
    <property type="evidence" value="ECO:0007669"/>
    <property type="project" value="UniProtKB-ARBA"/>
</dbReference>
<dbReference type="NCBIfam" id="TIGR01681">
    <property type="entry name" value="HAD-SF-IIIC"/>
    <property type="match status" value="1"/>
</dbReference>
<geneLocation type="plasmid" evidence="2">
    <name>pob3b3</name>
</geneLocation>
<evidence type="ECO:0000313" key="2">
    <source>
        <dbReference type="Proteomes" id="UP000230709"/>
    </source>
</evidence>
<protein>
    <submittedName>
        <fullName evidence="1">FkbH like protein</fullName>
    </submittedName>
</protein>
<accession>A0A2D2D7N3</accession>
<dbReference type="Proteomes" id="UP000230709">
    <property type="component" value="Plasmid pOB3b3"/>
</dbReference>
<dbReference type="SUPFAM" id="SSF55729">
    <property type="entry name" value="Acyl-CoA N-acyltransferases (Nat)"/>
    <property type="match status" value="1"/>
</dbReference>
<dbReference type="InterPro" id="IPR036412">
    <property type="entry name" value="HAD-like_sf"/>
</dbReference>
<dbReference type="InterPro" id="IPR036514">
    <property type="entry name" value="SGNH_hydro_sf"/>
</dbReference>
<dbReference type="NCBIfam" id="TIGR01686">
    <property type="entry name" value="FkbH"/>
    <property type="match status" value="1"/>
</dbReference>